<gene>
    <name evidence="4" type="ORF">SAMN05444959_103274</name>
</gene>
<keyword evidence="1" id="KW-0805">Transcription regulation</keyword>
<dbReference type="RefSeq" id="WP_089343555.1">
    <property type="nucleotide sequence ID" value="NZ_CP067129.1"/>
</dbReference>
<dbReference type="OrthoDB" id="7056813at2"/>
<name>A0A239PS68_9RHOB</name>
<dbReference type="InterPro" id="IPR036271">
    <property type="entry name" value="Tet_transcr_reg_TetR-rel_C_sf"/>
</dbReference>
<keyword evidence="5" id="KW-1185">Reference proteome</keyword>
<keyword evidence="2" id="KW-0804">Transcription</keyword>
<evidence type="ECO:0000313" key="4">
    <source>
        <dbReference type="EMBL" id="SNT72772.1"/>
    </source>
</evidence>
<dbReference type="SUPFAM" id="SSF48498">
    <property type="entry name" value="Tetracyclin repressor-like, C-terminal domain"/>
    <property type="match status" value="1"/>
</dbReference>
<organism evidence="4 5">
    <name type="scientific">Paracoccus seriniphilus</name>
    <dbReference type="NCBI Taxonomy" id="184748"/>
    <lineage>
        <taxon>Bacteria</taxon>
        <taxon>Pseudomonadati</taxon>
        <taxon>Pseudomonadota</taxon>
        <taxon>Alphaproteobacteria</taxon>
        <taxon>Rhodobacterales</taxon>
        <taxon>Paracoccaceae</taxon>
        <taxon>Paracoccus</taxon>
    </lineage>
</organism>
<evidence type="ECO:0000256" key="2">
    <source>
        <dbReference type="ARBA" id="ARBA00023163"/>
    </source>
</evidence>
<accession>A0A239PS68</accession>
<evidence type="ECO:0000313" key="5">
    <source>
        <dbReference type="Proteomes" id="UP000198307"/>
    </source>
</evidence>
<dbReference type="Gene3D" id="1.10.357.10">
    <property type="entry name" value="Tetracycline Repressor, domain 2"/>
    <property type="match status" value="1"/>
</dbReference>
<evidence type="ECO:0000259" key="3">
    <source>
        <dbReference type="Pfam" id="PF13305"/>
    </source>
</evidence>
<dbReference type="Pfam" id="PF13305">
    <property type="entry name" value="TetR_C_33"/>
    <property type="match status" value="1"/>
</dbReference>
<dbReference type="Proteomes" id="UP000198307">
    <property type="component" value="Unassembled WGS sequence"/>
</dbReference>
<protein>
    <submittedName>
        <fullName evidence="4">WHG domain-containing protein</fullName>
    </submittedName>
</protein>
<dbReference type="AlphaFoldDB" id="A0A239PS68"/>
<sequence>MAMTIDKKLGADFGNMKGDDMSNRRQGLAGVGLHGRTIATLLDVLESSQTTLPQIEDLSEILGVSAQDLRKIFPDEHSVLVAAAEQALVRLMDACVKAVVKVDPQDSVAQFLALGEAYIEWADMHRAQFRLLSDDRMLNLLNVPSLRRYATSLDELMGRMLERARDAGHLAEDENIRLMVLSSRSFAYGLARMVVDQRMSEWYPDTPQVEAAKIALHDFVRRIARGSTRKPN</sequence>
<evidence type="ECO:0000256" key="1">
    <source>
        <dbReference type="ARBA" id="ARBA00023015"/>
    </source>
</evidence>
<dbReference type="EMBL" id="FZQB01000003">
    <property type="protein sequence ID" value="SNT72772.1"/>
    <property type="molecule type" value="Genomic_DNA"/>
</dbReference>
<feature type="domain" description="HTH-type transcriptional regulator MT1864/Rv1816-like C-terminal" evidence="3">
    <location>
        <begin position="112"/>
        <end position="205"/>
    </location>
</feature>
<dbReference type="InterPro" id="IPR025996">
    <property type="entry name" value="MT1864/Rv1816-like_C"/>
</dbReference>
<reference evidence="4 5" key="1">
    <citation type="submission" date="2017-07" db="EMBL/GenBank/DDBJ databases">
        <authorList>
            <person name="Sun Z.S."/>
            <person name="Albrecht U."/>
            <person name="Echele G."/>
            <person name="Lee C.C."/>
        </authorList>
    </citation>
    <scope>NUCLEOTIDE SEQUENCE [LARGE SCALE GENOMIC DNA]</scope>
    <source>
        <strain evidence="4 5">DSM 14827</strain>
    </source>
</reference>
<proteinExistence type="predicted"/>